<sequence length="340" mass="38518">MSSLARLVFAQTERRDRPKSDTLTKLKTFNEYSLTRFTTTRYDTRRSHASDRAHHGRVTRTLESRLQSAYTGDTQSRGSLTKRLKYSQSESTRRRAKPSAGSTEGTDAGAGCFTSHVFKRFCLDVGIKHVLNTVSSPRANGQVERYNRTILDSMKAFSVKYGEKEWDCHLGKIQWGLNNTIQKTTRRTPAEVMFGTSMNVSANPILNEISNETREFTDLPTIRQEVKSRTDNEQIKQKRYYDKSRKPAHAYAEGDLVKITKTCLYNEGQSKKLMPSYIGPYRVTKILGTGRYVVAPVPGLCNTQGKRPTTVAADRMMPWIHMAALDVNENSESASDTYND</sequence>
<evidence type="ECO:0000259" key="2">
    <source>
        <dbReference type="PROSITE" id="PS50994"/>
    </source>
</evidence>
<evidence type="ECO:0000313" key="4">
    <source>
        <dbReference type="Proteomes" id="UP000053240"/>
    </source>
</evidence>
<dbReference type="InterPro" id="IPR001584">
    <property type="entry name" value="Integrase_cat-core"/>
</dbReference>
<evidence type="ECO:0000256" key="1">
    <source>
        <dbReference type="SAM" id="MobiDB-lite"/>
    </source>
</evidence>
<dbReference type="GO" id="GO:0015074">
    <property type="term" value="P:DNA integration"/>
    <property type="evidence" value="ECO:0007669"/>
    <property type="project" value="InterPro"/>
</dbReference>
<dbReference type="Gene3D" id="3.30.420.10">
    <property type="entry name" value="Ribonuclease H-like superfamily/Ribonuclease H"/>
    <property type="match status" value="1"/>
</dbReference>
<dbReference type="Proteomes" id="UP000053240">
    <property type="component" value="Unassembled WGS sequence"/>
</dbReference>
<dbReference type="PANTHER" id="PTHR37984">
    <property type="entry name" value="PROTEIN CBG26694"/>
    <property type="match status" value="1"/>
</dbReference>
<feature type="domain" description="Integrase catalytic" evidence="2">
    <location>
        <begin position="106"/>
        <end position="197"/>
    </location>
</feature>
<dbReference type="InterPro" id="IPR012337">
    <property type="entry name" value="RNaseH-like_sf"/>
</dbReference>
<dbReference type="EMBL" id="KQ461181">
    <property type="protein sequence ID" value="KPJ07652.1"/>
    <property type="molecule type" value="Genomic_DNA"/>
</dbReference>
<proteinExistence type="predicted"/>
<gene>
    <name evidence="3" type="ORF">RR48_11208</name>
</gene>
<feature type="region of interest" description="Disordered" evidence="1">
    <location>
        <begin position="1"/>
        <end position="21"/>
    </location>
</feature>
<evidence type="ECO:0000313" key="3">
    <source>
        <dbReference type="EMBL" id="KPJ07652.1"/>
    </source>
</evidence>
<feature type="compositionally biased region" description="Basic and acidic residues" evidence="1">
    <location>
        <begin position="12"/>
        <end position="21"/>
    </location>
</feature>
<dbReference type="STRING" id="76193.A0A194QQ83"/>
<reference evidence="3 4" key="1">
    <citation type="journal article" date="2015" name="Nat. Commun.">
        <title>Outbred genome sequencing and CRISPR/Cas9 gene editing in butterflies.</title>
        <authorList>
            <person name="Li X."/>
            <person name="Fan D."/>
            <person name="Zhang W."/>
            <person name="Liu G."/>
            <person name="Zhang L."/>
            <person name="Zhao L."/>
            <person name="Fang X."/>
            <person name="Chen L."/>
            <person name="Dong Y."/>
            <person name="Chen Y."/>
            <person name="Ding Y."/>
            <person name="Zhao R."/>
            <person name="Feng M."/>
            <person name="Zhu Y."/>
            <person name="Feng Y."/>
            <person name="Jiang X."/>
            <person name="Zhu D."/>
            <person name="Xiang H."/>
            <person name="Feng X."/>
            <person name="Li S."/>
            <person name="Wang J."/>
            <person name="Zhang G."/>
            <person name="Kronforst M.R."/>
            <person name="Wang W."/>
        </authorList>
    </citation>
    <scope>NUCLEOTIDE SEQUENCE [LARGE SCALE GENOMIC DNA]</scope>
    <source>
        <strain evidence="3">Ya'a_city_454_Pm</strain>
        <tissue evidence="3">Whole body</tissue>
    </source>
</reference>
<dbReference type="InterPro" id="IPR036397">
    <property type="entry name" value="RNaseH_sf"/>
</dbReference>
<name>A0A194QQ83_PAPMA</name>
<dbReference type="PROSITE" id="PS50994">
    <property type="entry name" value="INTEGRASE"/>
    <property type="match status" value="1"/>
</dbReference>
<feature type="region of interest" description="Disordered" evidence="1">
    <location>
        <begin position="43"/>
        <end position="107"/>
    </location>
</feature>
<dbReference type="PANTHER" id="PTHR37984:SF5">
    <property type="entry name" value="PROTEIN NYNRIN-LIKE"/>
    <property type="match status" value="1"/>
</dbReference>
<dbReference type="InterPro" id="IPR050951">
    <property type="entry name" value="Retrovirus_Pol_polyprotein"/>
</dbReference>
<protein>
    <submittedName>
        <fullName evidence="3">Retrotransposable element Tf2 155 kDa protein type 1</fullName>
    </submittedName>
</protein>
<dbReference type="InParanoid" id="A0A194QQ83"/>
<feature type="compositionally biased region" description="Polar residues" evidence="1">
    <location>
        <begin position="64"/>
        <end position="79"/>
    </location>
</feature>
<keyword evidence="4" id="KW-1185">Reference proteome</keyword>
<dbReference type="SUPFAM" id="SSF53098">
    <property type="entry name" value="Ribonuclease H-like"/>
    <property type="match status" value="1"/>
</dbReference>
<dbReference type="AlphaFoldDB" id="A0A194QQ83"/>
<accession>A0A194QQ83</accession>
<feature type="compositionally biased region" description="Basic and acidic residues" evidence="1">
    <location>
        <begin position="43"/>
        <end position="53"/>
    </location>
</feature>
<organism evidence="3 4">
    <name type="scientific">Papilio machaon</name>
    <name type="common">Old World swallowtail butterfly</name>
    <dbReference type="NCBI Taxonomy" id="76193"/>
    <lineage>
        <taxon>Eukaryota</taxon>
        <taxon>Metazoa</taxon>
        <taxon>Ecdysozoa</taxon>
        <taxon>Arthropoda</taxon>
        <taxon>Hexapoda</taxon>
        <taxon>Insecta</taxon>
        <taxon>Pterygota</taxon>
        <taxon>Neoptera</taxon>
        <taxon>Endopterygota</taxon>
        <taxon>Lepidoptera</taxon>
        <taxon>Glossata</taxon>
        <taxon>Ditrysia</taxon>
        <taxon>Papilionoidea</taxon>
        <taxon>Papilionidae</taxon>
        <taxon>Papilioninae</taxon>
        <taxon>Papilio</taxon>
    </lineage>
</organism>
<dbReference type="GO" id="GO:0003676">
    <property type="term" value="F:nucleic acid binding"/>
    <property type="evidence" value="ECO:0007669"/>
    <property type="project" value="InterPro"/>
</dbReference>